<organism evidence="1 2">
    <name type="scientific">Trichothecium roseum</name>
    <dbReference type="NCBI Taxonomy" id="47278"/>
    <lineage>
        <taxon>Eukaryota</taxon>
        <taxon>Fungi</taxon>
        <taxon>Dikarya</taxon>
        <taxon>Ascomycota</taxon>
        <taxon>Pezizomycotina</taxon>
        <taxon>Sordariomycetes</taxon>
        <taxon>Hypocreomycetidae</taxon>
        <taxon>Hypocreales</taxon>
        <taxon>Hypocreales incertae sedis</taxon>
        <taxon>Trichothecium</taxon>
    </lineage>
</organism>
<accession>A0ACC0US53</accession>
<evidence type="ECO:0000313" key="2">
    <source>
        <dbReference type="Proteomes" id="UP001163324"/>
    </source>
</evidence>
<dbReference type="EMBL" id="CM047947">
    <property type="protein sequence ID" value="KAI9896828.1"/>
    <property type="molecule type" value="Genomic_DNA"/>
</dbReference>
<evidence type="ECO:0000313" key="1">
    <source>
        <dbReference type="EMBL" id="KAI9896828.1"/>
    </source>
</evidence>
<gene>
    <name evidence="1" type="ORF">N3K66_007850</name>
</gene>
<protein>
    <submittedName>
        <fullName evidence="1">Uncharacterized protein</fullName>
    </submittedName>
</protein>
<dbReference type="Proteomes" id="UP001163324">
    <property type="component" value="Chromosome 8"/>
</dbReference>
<name>A0ACC0US53_9HYPO</name>
<sequence>MSSAVKRACDACHRRKVKCDGVNPCRNCSSAQLSCTYNAIPQKKGPKGSRAKVISELRETQRQTSLAAKVSSRLQGAPCSPSSSALSPTPGLLTSALVKSCVSFFFDNMYTQLPILERGIVEQQVLYMEHNRDSYCLMTSLCAFVLMQPGMAMPSSEPYNLDQAPGANIIASQLLIDETLKVRKGYEYIDTVSLNALVTDFFLFGCYYGQELHDRAWYYLREASTMINLVGMHKEEYYMQLEATEASRRRRLFWLVYATERAYAISRHRPLTLQATISFPTVKDDPSDPLAHQLGGYMMLMNLFRPFDDTFTNTWNKARGQVSTQVANGLHKQLNELVQSYLCQDSSFTDLHNNQSWLKSTVWQLTNSNGGNNEDVFQYPANMSRDLLMAMAAQFPPMQGMDLLNCGLIEKLLDVTYSLVEYLQMQPASRDPFTVGPREHLEQILSIIAMSRNGDHRFLGLLLAKVSDLIPRLTTPMLQNAPENPDLANIDIFDGFGTAGIAQPPQQMQLPLDGDYERKFSIVEDYNGTPESTNSGSQGMPQGSDMTSSFVGSPTNTIMSPAMEYPPNMGGYACTPMSEMVINPMGNQPNAMVHGQHQIHHQHNPQQQHQQQLNRGYHMGMPQGNRMASHPSISSMAPPRQIPQRQGSFQLTHPPQMRTVGDFQGLQGRGSETVVGMGSMNNEIDFGALR</sequence>
<keyword evidence="2" id="KW-1185">Reference proteome</keyword>
<proteinExistence type="predicted"/>
<comment type="caution">
    <text evidence="1">The sequence shown here is derived from an EMBL/GenBank/DDBJ whole genome shotgun (WGS) entry which is preliminary data.</text>
</comment>
<reference evidence="1" key="1">
    <citation type="submission" date="2022-10" db="EMBL/GenBank/DDBJ databases">
        <title>Complete Genome of Trichothecium roseum strain YXFP-22015, a Plant Pathogen Isolated from Citrus.</title>
        <authorList>
            <person name="Wang Y."/>
            <person name="Zhu L."/>
        </authorList>
    </citation>
    <scope>NUCLEOTIDE SEQUENCE</scope>
    <source>
        <strain evidence="1">YXFP-22015</strain>
    </source>
</reference>